<dbReference type="PROSITE" id="PS50262">
    <property type="entry name" value="G_PROTEIN_RECEP_F1_2"/>
    <property type="match status" value="1"/>
</dbReference>
<evidence type="ECO:0000256" key="7">
    <source>
        <dbReference type="ARBA" id="ARBA00023224"/>
    </source>
</evidence>
<proteinExistence type="predicted"/>
<dbReference type="GO" id="GO:0004930">
    <property type="term" value="F:G protein-coupled receptor activity"/>
    <property type="evidence" value="ECO:0007669"/>
    <property type="project" value="UniProtKB-KW"/>
</dbReference>
<name>A0AAD9K956_RIDPI</name>
<evidence type="ECO:0000256" key="6">
    <source>
        <dbReference type="ARBA" id="ARBA00023170"/>
    </source>
</evidence>
<feature type="transmembrane region" description="Helical" evidence="8">
    <location>
        <begin position="96"/>
        <end position="121"/>
    </location>
</feature>
<dbReference type="SUPFAM" id="SSF81321">
    <property type="entry name" value="Family A G protein-coupled receptor-like"/>
    <property type="match status" value="1"/>
</dbReference>
<keyword evidence="2 8" id="KW-0812">Transmembrane</keyword>
<keyword evidence="7" id="KW-0807">Transducer</keyword>
<keyword evidence="5 8" id="KW-0472">Membrane</keyword>
<protein>
    <recommendedName>
        <fullName evidence="9">G-protein coupled receptors family 1 profile domain-containing protein</fullName>
    </recommendedName>
</protein>
<evidence type="ECO:0000256" key="1">
    <source>
        <dbReference type="ARBA" id="ARBA00004141"/>
    </source>
</evidence>
<keyword evidence="11" id="KW-1185">Reference proteome</keyword>
<evidence type="ECO:0000313" key="10">
    <source>
        <dbReference type="EMBL" id="KAK2166745.1"/>
    </source>
</evidence>
<evidence type="ECO:0000256" key="3">
    <source>
        <dbReference type="ARBA" id="ARBA00022989"/>
    </source>
</evidence>
<keyword evidence="3 8" id="KW-1133">Transmembrane helix</keyword>
<dbReference type="Gene3D" id="1.20.1070.10">
    <property type="entry name" value="Rhodopsin 7-helix transmembrane proteins"/>
    <property type="match status" value="1"/>
</dbReference>
<reference evidence="10" key="1">
    <citation type="journal article" date="2023" name="Mol. Biol. Evol.">
        <title>Third-Generation Sequencing Reveals the Adaptive Role of the Epigenome in Three Deep-Sea Polychaetes.</title>
        <authorList>
            <person name="Perez M."/>
            <person name="Aroh O."/>
            <person name="Sun Y."/>
            <person name="Lan Y."/>
            <person name="Juniper S.K."/>
            <person name="Young C.R."/>
            <person name="Angers B."/>
            <person name="Qian P.Y."/>
        </authorList>
    </citation>
    <scope>NUCLEOTIDE SEQUENCE</scope>
    <source>
        <strain evidence="10">R07B-5</strain>
    </source>
</reference>
<evidence type="ECO:0000256" key="2">
    <source>
        <dbReference type="ARBA" id="ARBA00022692"/>
    </source>
</evidence>
<dbReference type="PRINTS" id="PR00237">
    <property type="entry name" value="GPCRRHODOPSN"/>
</dbReference>
<accession>A0AAD9K956</accession>
<dbReference type="Pfam" id="PF00001">
    <property type="entry name" value="7tm_1"/>
    <property type="match status" value="1"/>
</dbReference>
<evidence type="ECO:0000259" key="9">
    <source>
        <dbReference type="PROSITE" id="PS50262"/>
    </source>
</evidence>
<dbReference type="Proteomes" id="UP001209878">
    <property type="component" value="Unassembled WGS sequence"/>
</dbReference>
<dbReference type="AlphaFoldDB" id="A0AAD9K956"/>
<dbReference type="InterPro" id="IPR017452">
    <property type="entry name" value="GPCR_Rhodpsn_7TM"/>
</dbReference>
<comment type="caution">
    <text evidence="10">The sequence shown here is derived from an EMBL/GenBank/DDBJ whole genome shotgun (WGS) entry which is preliminary data.</text>
</comment>
<dbReference type="PANTHER" id="PTHR24235:SF29">
    <property type="entry name" value="GH23382P"/>
    <property type="match status" value="1"/>
</dbReference>
<evidence type="ECO:0000256" key="4">
    <source>
        <dbReference type="ARBA" id="ARBA00023040"/>
    </source>
</evidence>
<feature type="domain" description="G-protein coupled receptors family 1 profile" evidence="9">
    <location>
        <begin position="75"/>
        <end position="134"/>
    </location>
</feature>
<feature type="transmembrane region" description="Helical" evidence="8">
    <location>
        <begin position="55"/>
        <end position="84"/>
    </location>
</feature>
<dbReference type="InterPro" id="IPR000276">
    <property type="entry name" value="GPCR_Rhodpsn"/>
</dbReference>
<evidence type="ECO:0000256" key="5">
    <source>
        <dbReference type="ARBA" id="ARBA00023136"/>
    </source>
</evidence>
<dbReference type="EMBL" id="JAODUO010001306">
    <property type="protein sequence ID" value="KAK2166745.1"/>
    <property type="molecule type" value="Genomic_DNA"/>
</dbReference>
<comment type="subcellular location">
    <subcellularLocation>
        <location evidence="1">Membrane</location>
        <topology evidence="1">Multi-pass membrane protein</topology>
    </subcellularLocation>
</comment>
<gene>
    <name evidence="10" type="ORF">NP493_1308g00022</name>
</gene>
<dbReference type="PANTHER" id="PTHR24235">
    <property type="entry name" value="NEUROPEPTIDE Y RECEPTOR"/>
    <property type="match status" value="1"/>
</dbReference>
<sequence length="134" mass="14433">MASLISTTAAPFLHKQLDIIATNDTGDVRNFFPNVSEDIGSGSDISRAPMLKQSIAITVLFSVTYGVVFVFAIVNNSLVVAVIYRNPHMRTVTNYFIANLAVADILVSLLVLPITLLSNLLSGMSSLSLLFASR</sequence>
<evidence type="ECO:0000256" key="8">
    <source>
        <dbReference type="SAM" id="Phobius"/>
    </source>
</evidence>
<dbReference type="GO" id="GO:0016020">
    <property type="term" value="C:membrane"/>
    <property type="evidence" value="ECO:0007669"/>
    <property type="project" value="UniProtKB-SubCell"/>
</dbReference>
<evidence type="ECO:0000313" key="11">
    <source>
        <dbReference type="Proteomes" id="UP001209878"/>
    </source>
</evidence>
<keyword evidence="4" id="KW-0297">G-protein coupled receptor</keyword>
<organism evidence="10 11">
    <name type="scientific">Ridgeia piscesae</name>
    <name type="common">Tubeworm</name>
    <dbReference type="NCBI Taxonomy" id="27915"/>
    <lineage>
        <taxon>Eukaryota</taxon>
        <taxon>Metazoa</taxon>
        <taxon>Spiralia</taxon>
        <taxon>Lophotrochozoa</taxon>
        <taxon>Annelida</taxon>
        <taxon>Polychaeta</taxon>
        <taxon>Sedentaria</taxon>
        <taxon>Canalipalpata</taxon>
        <taxon>Sabellida</taxon>
        <taxon>Siboglinidae</taxon>
        <taxon>Ridgeia</taxon>
    </lineage>
</organism>
<keyword evidence="6" id="KW-0675">Receptor</keyword>